<dbReference type="RefSeq" id="WP_046980529.1">
    <property type="nucleotide sequence ID" value="NZ_CP043476.1"/>
</dbReference>
<evidence type="ECO:0000256" key="6">
    <source>
        <dbReference type="ARBA" id="ARBA00023136"/>
    </source>
</evidence>
<dbReference type="PROSITE" id="PS51257">
    <property type="entry name" value="PROKAR_LIPOPROTEIN"/>
    <property type="match status" value="1"/>
</dbReference>
<sequence>MRELLPRHQAILLACATVVFLSACAAGSHSIQPEAIALDPASLSPGRDIAGAALQGHVAVGTEWWTSWGDPQLDRLLASDALRAPSIEPAAARLRRASASLEEAGADRAPRVDASGEATGEHFPDHSTYPAPYAGSWSSDGALAVNASYALDFWGKRREAQAAASARADVASAETEEAILLLRTALVDAYVHLDAAYRLRDVAIAGLARRQGIVDLLATRERAGLATSIETTQAREAITFTRDEIARLDGEIALRRHQIAALLGRDPTFADGLARPSLKALEDPKPLSAIPANLLGARPDVAAARVSVEAAAHDIGVARAAFYPDVNLVAFAGVQSLGLDHLLRAGSTATGAGPTVTLPIFDGGRLRANLRGKAAAYDAAVAEYNNTLTRALQEVADGIASVSTERTRQSEARAAVAHWLRILDLQRLRERQGLSGAMDRLSNETALLLAERRAAESDSRVAITQVALIDALGGAWAPTSSDSSGHLIHQDN</sequence>
<dbReference type="PANTHER" id="PTHR30203:SF20">
    <property type="entry name" value="MULTIDRUG RESISTANCE OUTER MEMBRANE PROTEIN MDTP-RELATED"/>
    <property type="match status" value="1"/>
</dbReference>
<comment type="subcellular location">
    <subcellularLocation>
        <location evidence="10">Cell outer membrane</location>
        <topology evidence="10">Lipid-anchor</topology>
    </subcellularLocation>
    <subcellularLocation>
        <location evidence="1">Membrane</location>
    </subcellularLocation>
</comment>
<comment type="caution">
    <text evidence="12">The sequence shown here is derived from an EMBL/GenBank/DDBJ whole genome shotgun (WGS) entry which is preliminary data.</text>
</comment>
<keyword evidence="4 10" id="KW-0812">Transmembrane</keyword>
<evidence type="ECO:0000256" key="8">
    <source>
        <dbReference type="ARBA" id="ARBA00023288"/>
    </source>
</evidence>
<evidence type="ECO:0000256" key="4">
    <source>
        <dbReference type="ARBA" id="ARBA00022692"/>
    </source>
</evidence>
<dbReference type="GO" id="GO:0009279">
    <property type="term" value="C:cell outer membrane"/>
    <property type="evidence" value="ECO:0007669"/>
    <property type="project" value="UniProtKB-SubCell"/>
</dbReference>
<dbReference type="Pfam" id="PF02321">
    <property type="entry name" value="OEP"/>
    <property type="match status" value="2"/>
</dbReference>
<accession>A0A2S7EP73</accession>
<dbReference type="GO" id="GO:0015562">
    <property type="term" value="F:efflux transmembrane transporter activity"/>
    <property type="evidence" value="ECO:0007669"/>
    <property type="project" value="InterPro"/>
</dbReference>
<dbReference type="InterPro" id="IPR003423">
    <property type="entry name" value="OMP_efflux"/>
</dbReference>
<dbReference type="EMBL" id="MDEG01000040">
    <property type="protein sequence ID" value="PPU94030.1"/>
    <property type="molecule type" value="Genomic_DNA"/>
</dbReference>
<dbReference type="InterPro" id="IPR010131">
    <property type="entry name" value="MdtP/NodT-like"/>
</dbReference>
<feature type="chain" id="PRO_5015371650" description="RND transporter" evidence="10">
    <location>
        <begin position="26"/>
        <end position="492"/>
    </location>
</feature>
<evidence type="ECO:0008006" key="14">
    <source>
        <dbReference type="Google" id="ProtNLM"/>
    </source>
</evidence>
<dbReference type="Gene3D" id="1.20.1600.10">
    <property type="entry name" value="Outer membrane efflux proteins (OEP)"/>
    <property type="match status" value="1"/>
</dbReference>
<dbReference type="NCBIfam" id="TIGR01845">
    <property type="entry name" value="outer_NodT"/>
    <property type="match status" value="1"/>
</dbReference>
<dbReference type="Proteomes" id="UP000238261">
    <property type="component" value="Unassembled WGS sequence"/>
</dbReference>
<keyword evidence="6 10" id="KW-0472">Membrane</keyword>
<keyword evidence="8 10" id="KW-0449">Lipoprotein</keyword>
<keyword evidence="7 10" id="KW-0564">Palmitate</keyword>
<dbReference type="AlphaFoldDB" id="A0A2S7EP73"/>
<evidence type="ECO:0000313" key="13">
    <source>
        <dbReference type="Proteomes" id="UP000238261"/>
    </source>
</evidence>
<dbReference type="Gene3D" id="2.20.200.10">
    <property type="entry name" value="Outer membrane efflux proteins (OEP)"/>
    <property type="match status" value="1"/>
</dbReference>
<keyword evidence="3 10" id="KW-1134">Transmembrane beta strand</keyword>
<dbReference type="OrthoDB" id="9770517at2"/>
<proteinExistence type="inferred from homology"/>
<dbReference type="SUPFAM" id="SSF56954">
    <property type="entry name" value="Outer membrane efflux proteins (OEP)"/>
    <property type="match status" value="1"/>
</dbReference>
<feature type="region of interest" description="Disordered" evidence="11">
    <location>
        <begin position="102"/>
        <end position="127"/>
    </location>
</feature>
<evidence type="ECO:0000256" key="11">
    <source>
        <dbReference type="SAM" id="MobiDB-lite"/>
    </source>
</evidence>
<evidence type="ECO:0000256" key="1">
    <source>
        <dbReference type="ARBA" id="ARBA00004370"/>
    </source>
</evidence>
<evidence type="ECO:0000313" key="12">
    <source>
        <dbReference type="EMBL" id="PPU94030.1"/>
    </source>
</evidence>
<evidence type="ECO:0000256" key="2">
    <source>
        <dbReference type="ARBA" id="ARBA00007613"/>
    </source>
</evidence>
<evidence type="ECO:0000256" key="7">
    <source>
        <dbReference type="ARBA" id="ARBA00023139"/>
    </source>
</evidence>
<keyword evidence="13" id="KW-1185">Reference proteome</keyword>
<comment type="similarity">
    <text evidence="2 10">Belongs to the outer membrane factor (OMF) (TC 1.B.17) family.</text>
</comment>
<evidence type="ECO:0000256" key="9">
    <source>
        <dbReference type="ARBA" id="ARBA00037313"/>
    </source>
</evidence>
<feature type="signal peptide" evidence="10">
    <location>
        <begin position="1"/>
        <end position="25"/>
    </location>
</feature>
<gene>
    <name evidence="12" type="ORF">XhyaCFBP1156_20465</name>
</gene>
<evidence type="ECO:0000256" key="5">
    <source>
        <dbReference type="ARBA" id="ARBA00022729"/>
    </source>
</evidence>
<evidence type="ECO:0000256" key="3">
    <source>
        <dbReference type="ARBA" id="ARBA00022452"/>
    </source>
</evidence>
<name>A0A2S7EP73_9XANT</name>
<organism evidence="12 13">
    <name type="scientific">Xanthomonas hyacinthi</name>
    <dbReference type="NCBI Taxonomy" id="56455"/>
    <lineage>
        <taxon>Bacteria</taxon>
        <taxon>Pseudomonadati</taxon>
        <taxon>Pseudomonadota</taxon>
        <taxon>Gammaproteobacteria</taxon>
        <taxon>Lysobacterales</taxon>
        <taxon>Lysobacteraceae</taxon>
        <taxon>Xanthomonas</taxon>
    </lineage>
</organism>
<comment type="function">
    <text evidence="9">Could be involved in resistance to puromycin, acriflavine and tetraphenylarsonium chloride.</text>
</comment>
<dbReference type="PANTHER" id="PTHR30203">
    <property type="entry name" value="OUTER MEMBRANE CATION EFFLUX PROTEIN"/>
    <property type="match status" value="1"/>
</dbReference>
<reference evidence="13" key="1">
    <citation type="submission" date="2016-08" db="EMBL/GenBank/DDBJ databases">
        <authorList>
            <person name="Merda D."/>
            <person name="Briand M."/>
            <person name="Taghouti G."/>
            <person name="Carrere S."/>
            <person name="Gouzy J."/>
            <person name="Portier P."/>
            <person name="Jacques M.-A."/>
            <person name="Fischer-Le Saux M."/>
        </authorList>
    </citation>
    <scope>NUCLEOTIDE SEQUENCE [LARGE SCALE GENOMIC DNA]</scope>
    <source>
        <strain evidence="13">CFBP1156</strain>
    </source>
</reference>
<evidence type="ECO:0000256" key="10">
    <source>
        <dbReference type="RuleBase" id="RU362097"/>
    </source>
</evidence>
<protein>
    <recommendedName>
        <fullName evidence="14">RND transporter</fullName>
    </recommendedName>
</protein>
<keyword evidence="5 10" id="KW-0732">Signal</keyword>